<dbReference type="PANTHER" id="PTHR12558">
    <property type="entry name" value="CELL DIVISION CYCLE 16,23,27"/>
    <property type="match status" value="1"/>
</dbReference>
<protein>
    <submittedName>
        <fullName evidence="2">Uncharacterized protein</fullName>
    </submittedName>
</protein>
<dbReference type="SUPFAM" id="SSF48452">
    <property type="entry name" value="TPR-like"/>
    <property type="match status" value="2"/>
</dbReference>
<dbReference type="PROSITE" id="PS50293">
    <property type="entry name" value="TPR_REGION"/>
    <property type="match status" value="1"/>
</dbReference>
<feature type="repeat" description="TPR" evidence="1">
    <location>
        <begin position="672"/>
        <end position="705"/>
    </location>
</feature>
<dbReference type="Pfam" id="PF03783">
    <property type="entry name" value="CsgG"/>
    <property type="match status" value="1"/>
</dbReference>
<comment type="caution">
    <text evidence="2">The sequence shown here is derived from an EMBL/GenBank/DDBJ whole genome shotgun (WGS) entry which is preliminary data.</text>
</comment>
<reference evidence="2 3" key="1">
    <citation type="submission" date="2017-09" db="EMBL/GenBank/DDBJ databases">
        <title>Depth-based differentiation of microbial function through sediment-hosted aquifers and enrichment of novel symbionts in the deep terrestrial subsurface.</title>
        <authorList>
            <person name="Probst A.J."/>
            <person name="Ladd B."/>
            <person name="Jarett J.K."/>
            <person name="Geller-Mcgrath D.E."/>
            <person name="Sieber C.M."/>
            <person name="Emerson J.B."/>
            <person name="Anantharaman K."/>
            <person name="Thomas B.C."/>
            <person name="Malmstrom R."/>
            <person name="Stieglmeier M."/>
            <person name="Klingl A."/>
            <person name="Woyke T."/>
            <person name="Ryan C.M."/>
            <person name="Banfield J.F."/>
        </authorList>
    </citation>
    <scope>NUCLEOTIDE SEQUENCE [LARGE SCALE GENOMIC DNA]</scope>
    <source>
        <strain evidence="2">CG17_big_fil_post_rev_8_21_14_2_50_48_46</strain>
    </source>
</reference>
<dbReference type="Pfam" id="PF13181">
    <property type="entry name" value="TPR_8"/>
    <property type="match status" value="1"/>
</dbReference>
<dbReference type="SMART" id="SM00028">
    <property type="entry name" value="TPR"/>
    <property type="match status" value="9"/>
</dbReference>
<dbReference type="PANTHER" id="PTHR12558:SF13">
    <property type="entry name" value="CELL DIVISION CYCLE PROTEIN 27 HOMOLOG"/>
    <property type="match status" value="1"/>
</dbReference>
<dbReference type="InterPro" id="IPR019734">
    <property type="entry name" value="TPR_rpt"/>
</dbReference>
<name>A0A2M7G876_9BACT</name>
<feature type="repeat" description="TPR" evidence="1">
    <location>
        <begin position="706"/>
        <end position="739"/>
    </location>
</feature>
<evidence type="ECO:0000256" key="1">
    <source>
        <dbReference type="PROSITE-ProRule" id="PRU00339"/>
    </source>
</evidence>
<sequence>MQVIHRLIVLSAFQLLLPFQPFLSEPVKAVLLQTQENFSEALSIAVLPFENLTRLSEDEWMGLSLAESLAGSLARLPTLQVIERSQIKRILQEQSFSQSALADSSQAPSLGKLVGARRMVLGNFQKVGERLRIQARMIAVETGQILPESVIQVEGQVRDILDLQDHLAQKLLKSFQGSTFSAPAVSHSASANEVHSLYYRGQYLLEKNTSADRQAAEKLFQEALRLAPQDALVQTGLAELSLARGVRSKNSQELEKAMHWINVALQNNPQLVKAWLVKVNILIAQKLDTQAEALLKEALEVFPGNTELVLSYINLRDQASIEISNRMISSAELKSLLQRLGAEQNAPEIAFSLGMHVLYELFEQDQPDFAEAFALLKQAGQALPDNPVIPLQLAQIYVRQNQPELARQQIELGLSIDPDSPWIPIMAHSNFKNLYSYYRRMKQPERMAEIQKRSLEVIQKTIQKYPDKALNHVLLAQDLEQMGQTEQALAALDQAERVSPEYPTIYTQRAKILEKQKKTKEAIQALDRGLAWIDRSEDYQSMRPYLMFEKGNLKMSMGQADEALLLFQAIYDRYPAERSSALIALIGYYTSSKEYSRLLNYYQELFQIDPFSRKNAYFQQEYKQVWLRNELLKTPHSVALLNDLGQVLLQAYEIEEAQKHFKTALELEPNNPVVLYNLGSLFLTNGEPGKAMPLLEKALKNKPAYVNAAYNLGLSYLALHQEAQAREIFQQLLSWQPDHAQALAALKNLH</sequence>
<dbReference type="Proteomes" id="UP000231019">
    <property type="component" value="Unassembled WGS sequence"/>
</dbReference>
<feature type="repeat" description="TPR" evidence="1">
    <location>
        <begin position="638"/>
        <end position="671"/>
    </location>
</feature>
<proteinExistence type="predicted"/>
<accession>A0A2M7G876</accession>
<evidence type="ECO:0000313" key="2">
    <source>
        <dbReference type="EMBL" id="PIW18228.1"/>
    </source>
</evidence>
<dbReference type="EMBL" id="PFFQ01000013">
    <property type="protein sequence ID" value="PIW18228.1"/>
    <property type="molecule type" value="Genomic_DNA"/>
</dbReference>
<evidence type="ECO:0000313" key="3">
    <source>
        <dbReference type="Proteomes" id="UP000231019"/>
    </source>
</evidence>
<keyword evidence="1" id="KW-0802">TPR repeat</keyword>
<dbReference type="GO" id="GO:0030288">
    <property type="term" value="C:outer membrane-bounded periplasmic space"/>
    <property type="evidence" value="ECO:0007669"/>
    <property type="project" value="InterPro"/>
</dbReference>
<organism evidence="2 3">
    <name type="scientific">bacterium (Candidatus Blackallbacteria) CG17_big_fil_post_rev_8_21_14_2_50_48_46</name>
    <dbReference type="NCBI Taxonomy" id="2014261"/>
    <lineage>
        <taxon>Bacteria</taxon>
        <taxon>Candidatus Blackallbacteria</taxon>
    </lineage>
</organism>
<dbReference type="Gene3D" id="3.40.50.10610">
    <property type="entry name" value="ABC-type transport auxiliary lipoprotein component"/>
    <property type="match status" value="1"/>
</dbReference>
<dbReference type="Pfam" id="PF14559">
    <property type="entry name" value="TPR_19"/>
    <property type="match status" value="3"/>
</dbReference>
<gene>
    <name evidence="2" type="ORF">COW36_05525</name>
</gene>
<dbReference type="PROSITE" id="PS50005">
    <property type="entry name" value="TPR"/>
    <property type="match status" value="3"/>
</dbReference>
<dbReference type="InterPro" id="IPR005534">
    <property type="entry name" value="Curli_assmbl/transp-comp_CsgG"/>
</dbReference>
<dbReference type="AlphaFoldDB" id="A0A2M7G876"/>
<dbReference type="InterPro" id="IPR011990">
    <property type="entry name" value="TPR-like_helical_dom_sf"/>
</dbReference>
<dbReference type="Gene3D" id="1.25.40.10">
    <property type="entry name" value="Tetratricopeptide repeat domain"/>
    <property type="match status" value="3"/>
</dbReference>